<evidence type="ECO:0000313" key="8">
    <source>
        <dbReference type="Proteomes" id="UP000799436"/>
    </source>
</evidence>
<name>A0A6G1L503_9PEZI</name>
<evidence type="ECO:0000256" key="1">
    <source>
        <dbReference type="ARBA" id="ARBA00007801"/>
    </source>
</evidence>
<keyword evidence="2" id="KW-0285">Flavoprotein</keyword>
<dbReference type="SUPFAM" id="SSF52833">
    <property type="entry name" value="Thioredoxin-like"/>
    <property type="match status" value="1"/>
</dbReference>
<dbReference type="GO" id="GO:0016709">
    <property type="term" value="F:oxidoreductase activity, acting on paired donors, with incorporation or reduction of molecular oxygen, NAD(P)H as one donor, and incorporation of one atom of oxygen"/>
    <property type="evidence" value="ECO:0007669"/>
    <property type="project" value="UniProtKB-ARBA"/>
</dbReference>
<dbReference type="Proteomes" id="UP000799436">
    <property type="component" value="Unassembled WGS sequence"/>
</dbReference>
<organism evidence="7 8">
    <name type="scientific">Teratosphaeria nubilosa</name>
    <dbReference type="NCBI Taxonomy" id="161662"/>
    <lineage>
        <taxon>Eukaryota</taxon>
        <taxon>Fungi</taxon>
        <taxon>Dikarya</taxon>
        <taxon>Ascomycota</taxon>
        <taxon>Pezizomycotina</taxon>
        <taxon>Dothideomycetes</taxon>
        <taxon>Dothideomycetidae</taxon>
        <taxon>Mycosphaerellales</taxon>
        <taxon>Teratosphaeriaceae</taxon>
        <taxon>Teratosphaeria</taxon>
    </lineage>
</organism>
<dbReference type="GO" id="GO:0071949">
    <property type="term" value="F:FAD binding"/>
    <property type="evidence" value="ECO:0007669"/>
    <property type="project" value="InterPro"/>
</dbReference>
<proteinExistence type="inferred from homology"/>
<dbReference type="OrthoDB" id="1716816at2759"/>
<keyword evidence="3" id="KW-0274">FAD</keyword>
<comment type="similarity">
    <text evidence="1">Belongs to the PheA/TfdB FAD monooxygenase family.</text>
</comment>
<evidence type="ECO:0000259" key="6">
    <source>
        <dbReference type="Pfam" id="PF07976"/>
    </source>
</evidence>
<protein>
    <submittedName>
        <fullName evidence="7">3-propionate hydroxylase</fullName>
    </submittedName>
</protein>
<dbReference type="InterPro" id="IPR036188">
    <property type="entry name" value="FAD/NAD-bd_sf"/>
</dbReference>
<dbReference type="Pfam" id="PF01494">
    <property type="entry name" value="FAD_binding_3"/>
    <property type="match status" value="1"/>
</dbReference>
<keyword evidence="8" id="KW-1185">Reference proteome</keyword>
<dbReference type="InterPro" id="IPR050641">
    <property type="entry name" value="RIFMO-like"/>
</dbReference>
<feature type="domain" description="FAD-binding" evidence="5">
    <location>
        <begin position="8"/>
        <end position="361"/>
    </location>
</feature>
<dbReference type="Pfam" id="PF07976">
    <property type="entry name" value="Phe_hydrox_dim"/>
    <property type="match status" value="1"/>
</dbReference>
<evidence type="ECO:0000256" key="3">
    <source>
        <dbReference type="ARBA" id="ARBA00022827"/>
    </source>
</evidence>
<dbReference type="PANTHER" id="PTHR43004:SF5">
    <property type="entry name" value="FAD-BINDING DOMAIN-CONTAINING PROTEIN"/>
    <property type="match status" value="1"/>
</dbReference>
<sequence>MSTKWRSVDVLVVGAGPVGLITAYQLARFGGVSVAIIEKHTKSIQDDYGRAITLYPRSSEELDQLDLADELAQQCFACRDTVSYNSAGNEVHDRGWSFMKAMREDTHWGFALVLRQKYQEEIFRKALKKHGVNVEAPAELTAVRIDDSIPLGGHRITATVNDPQQSLRFRCKYLIGCDGGHSSVRRMLKIPFTGATTDDRWVRIDGLVRTDLPKPRTYCSIESPTHGNVLWAALDRGATRVGYAFTAERAKAYEVFDEAVAVKEAIAAVEPFTLDFERVDWWTIYSVGQRVAASFFVQDCVFLAGDACHTHSSGAAQGMNTGLHDAINLGWKLSLVLRGLACPDILKTYEAERLPNVERLIKYDKDISRLMTNRLPEGWTGDPNADKHETLGKIMAESGTFSSGLGIFYDVQADNALNVVGSFHPKHSLNAVAPGTRAPDVTLLKPGTFDPIRLLSITRNWSRFYVLVFAGEAYDSESDFARAAKASCVLQRLHTAGRSANVCVFLMMLIQSQTAASAWELLHHDPLGRVYFDTANGAAHRRYGINESEGAVVVVRPDGWIGTMSLLSASAVIELEQYFGRVFEPQITAKDRIMEFKPRL</sequence>
<dbReference type="InterPro" id="IPR036249">
    <property type="entry name" value="Thioredoxin-like_sf"/>
</dbReference>
<dbReference type="Gene3D" id="3.40.30.20">
    <property type="match status" value="1"/>
</dbReference>
<dbReference type="EMBL" id="ML995858">
    <property type="protein sequence ID" value="KAF2767314.1"/>
    <property type="molecule type" value="Genomic_DNA"/>
</dbReference>
<dbReference type="Gene3D" id="3.30.9.10">
    <property type="entry name" value="D-Amino Acid Oxidase, subunit A, domain 2"/>
    <property type="match status" value="1"/>
</dbReference>
<evidence type="ECO:0000259" key="5">
    <source>
        <dbReference type="Pfam" id="PF01494"/>
    </source>
</evidence>
<dbReference type="PRINTS" id="PR00420">
    <property type="entry name" value="RNGMNOXGNASE"/>
</dbReference>
<dbReference type="Gene3D" id="3.50.50.60">
    <property type="entry name" value="FAD/NAD(P)-binding domain"/>
    <property type="match status" value="1"/>
</dbReference>
<reference evidence="7" key="1">
    <citation type="journal article" date="2020" name="Stud. Mycol.">
        <title>101 Dothideomycetes genomes: a test case for predicting lifestyles and emergence of pathogens.</title>
        <authorList>
            <person name="Haridas S."/>
            <person name="Albert R."/>
            <person name="Binder M."/>
            <person name="Bloem J."/>
            <person name="Labutti K."/>
            <person name="Salamov A."/>
            <person name="Andreopoulos B."/>
            <person name="Baker S."/>
            <person name="Barry K."/>
            <person name="Bills G."/>
            <person name="Bluhm B."/>
            <person name="Cannon C."/>
            <person name="Castanera R."/>
            <person name="Culley D."/>
            <person name="Daum C."/>
            <person name="Ezra D."/>
            <person name="Gonzalez J."/>
            <person name="Henrissat B."/>
            <person name="Kuo A."/>
            <person name="Liang C."/>
            <person name="Lipzen A."/>
            <person name="Lutzoni F."/>
            <person name="Magnuson J."/>
            <person name="Mondo S."/>
            <person name="Nolan M."/>
            <person name="Ohm R."/>
            <person name="Pangilinan J."/>
            <person name="Park H.-J."/>
            <person name="Ramirez L."/>
            <person name="Alfaro M."/>
            <person name="Sun H."/>
            <person name="Tritt A."/>
            <person name="Yoshinaga Y."/>
            <person name="Zwiers L.-H."/>
            <person name="Turgeon B."/>
            <person name="Goodwin S."/>
            <person name="Spatafora J."/>
            <person name="Crous P."/>
            <person name="Grigoriev I."/>
        </authorList>
    </citation>
    <scope>NUCLEOTIDE SEQUENCE</scope>
    <source>
        <strain evidence="7">CBS 116005</strain>
    </source>
</reference>
<evidence type="ECO:0000313" key="7">
    <source>
        <dbReference type="EMBL" id="KAF2767314.1"/>
    </source>
</evidence>
<dbReference type="InterPro" id="IPR012941">
    <property type="entry name" value="Phe_hydrox_C_dim_dom"/>
</dbReference>
<dbReference type="InterPro" id="IPR002938">
    <property type="entry name" value="FAD-bd"/>
</dbReference>
<dbReference type="SUPFAM" id="SSF54373">
    <property type="entry name" value="FAD-linked reductases, C-terminal domain"/>
    <property type="match status" value="1"/>
</dbReference>
<dbReference type="SUPFAM" id="SSF51905">
    <property type="entry name" value="FAD/NAD(P)-binding domain"/>
    <property type="match status" value="1"/>
</dbReference>
<evidence type="ECO:0000256" key="4">
    <source>
        <dbReference type="ARBA" id="ARBA00023002"/>
    </source>
</evidence>
<gene>
    <name evidence="7" type="ORF">EJ03DRAFT_276374</name>
</gene>
<evidence type="ECO:0000256" key="2">
    <source>
        <dbReference type="ARBA" id="ARBA00022630"/>
    </source>
</evidence>
<dbReference type="PANTHER" id="PTHR43004">
    <property type="entry name" value="TRK SYSTEM POTASSIUM UPTAKE PROTEIN"/>
    <property type="match status" value="1"/>
</dbReference>
<feature type="domain" description="Phenol hydroxylase-like C-terminal dimerisation" evidence="6">
    <location>
        <begin position="427"/>
        <end position="586"/>
    </location>
</feature>
<dbReference type="InterPro" id="IPR038220">
    <property type="entry name" value="PHOX_C_sf"/>
</dbReference>
<accession>A0A6G1L503</accession>
<keyword evidence="4" id="KW-0560">Oxidoreductase</keyword>
<dbReference type="AlphaFoldDB" id="A0A6G1L503"/>